<dbReference type="Pfam" id="PF24381">
    <property type="entry name" value="DUF7537"/>
    <property type="match status" value="1"/>
</dbReference>
<keyword evidence="3" id="KW-1185">Reference proteome</keyword>
<dbReference type="PROSITE" id="PS51257">
    <property type="entry name" value="PROKAR_LIPOPROTEIN"/>
    <property type="match status" value="1"/>
</dbReference>
<accession>A0ABD5Z5X0</accession>
<sequence length="270" mass="28853">MRTLQAIALAAILVLSGCAGIGGPSAPVQTTETTQAPPPSQLPGVTEKGVTDPAELLSTHAEVLQRSSYTLQSNVTETYANGTLYASRTESTTYGSSDTHFTSHITAKGPGTPFLGTPAGEVAYWSNESVILRATEPGADGETNYARLSQPPELPHEDYYERLYVIFSSMETKLAGTTTGPNGQTLHVVESTTVQYPNQLAPTEKYGNVSNVSFTARIASNGVVRSYELTYTVTLDGKRLTVHESMQISKVGDATVDRPSWVDTALEKTS</sequence>
<dbReference type="RefSeq" id="WP_279527340.1">
    <property type="nucleotide sequence ID" value="NZ_CP122312.1"/>
</dbReference>
<feature type="region of interest" description="Disordered" evidence="1">
    <location>
        <begin position="26"/>
        <end position="48"/>
    </location>
</feature>
<organism evidence="2 3">
    <name type="scientific">Halospeciosus flavus</name>
    <dbReference type="NCBI Taxonomy" id="3032283"/>
    <lineage>
        <taxon>Archaea</taxon>
        <taxon>Methanobacteriati</taxon>
        <taxon>Methanobacteriota</taxon>
        <taxon>Stenosarchaea group</taxon>
        <taxon>Halobacteria</taxon>
        <taxon>Halobacteriales</taxon>
        <taxon>Halobacteriaceae</taxon>
        <taxon>Halospeciosus</taxon>
    </lineage>
</organism>
<evidence type="ECO:0008006" key="4">
    <source>
        <dbReference type="Google" id="ProtNLM"/>
    </source>
</evidence>
<protein>
    <recommendedName>
        <fullName evidence="4">Outer membrane lipoprotein-sorting protein</fullName>
    </recommendedName>
</protein>
<dbReference type="InterPro" id="IPR055959">
    <property type="entry name" value="DUF7537"/>
</dbReference>
<name>A0ABD5Z5X0_9EURY</name>
<dbReference type="Proteomes" id="UP001596447">
    <property type="component" value="Unassembled WGS sequence"/>
</dbReference>
<evidence type="ECO:0000313" key="2">
    <source>
        <dbReference type="EMBL" id="MFC7200563.1"/>
    </source>
</evidence>
<dbReference type="EMBL" id="JBHTAR010000011">
    <property type="protein sequence ID" value="MFC7200563.1"/>
    <property type="molecule type" value="Genomic_DNA"/>
</dbReference>
<dbReference type="AlphaFoldDB" id="A0ABD5Z5X0"/>
<evidence type="ECO:0000256" key="1">
    <source>
        <dbReference type="SAM" id="MobiDB-lite"/>
    </source>
</evidence>
<proteinExistence type="predicted"/>
<reference evidence="2 3" key="1">
    <citation type="journal article" date="2019" name="Int. J. Syst. Evol. Microbiol.">
        <title>The Global Catalogue of Microorganisms (GCM) 10K type strain sequencing project: providing services to taxonomists for standard genome sequencing and annotation.</title>
        <authorList>
            <consortium name="The Broad Institute Genomics Platform"/>
            <consortium name="The Broad Institute Genome Sequencing Center for Infectious Disease"/>
            <person name="Wu L."/>
            <person name="Ma J."/>
        </authorList>
    </citation>
    <scope>NUCLEOTIDE SEQUENCE [LARGE SCALE GENOMIC DNA]</scope>
    <source>
        <strain evidence="2 3">XZGYJ-43</strain>
    </source>
</reference>
<comment type="caution">
    <text evidence="2">The sequence shown here is derived from an EMBL/GenBank/DDBJ whole genome shotgun (WGS) entry which is preliminary data.</text>
</comment>
<evidence type="ECO:0000313" key="3">
    <source>
        <dbReference type="Proteomes" id="UP001596447"/>
    </source>
</evidence>
<gene>
    <name evidence="2" type="ORF">ACFQJ9_14250</name>
</gene>